<protein>
    <submittedName>
        <fullName evidence="2">Uncharacterized protein</fullName>
    </submittedName>
</protein>
<evidence type="ECO:0000313" key="2">
    <source>
        <dbReference type="EMBL" id="KIW56634.1"/>
    </source>
</evidence>
<proteinExistence type="predicted"/>
<sequence>MKRQCLGLSTQGMPHRQTLAESRFDTTPPSTINGAIRLPGQHVPTSQYLSTEPAHIREQPLTNPYGRPSAAVSSTAGFVQTKAQQTECPQPPSEAREIGQFFVHSTEYPRGHRFFTPKPEEISFLPPLAIKRPDLAETRQLSLQRVPPCILFVQFPCKQRCRSLGICIHYQFVVPCGKCPDGLICPACMRNNTQQAISASRKCPLHQNPDQPNPINNRVEDFLATDPQKALCDEILARSLACRWEDTPGLTQATNQCEGEDESSTDKDRFTRESTPRNLDDVQMMDSVMEQTEESQDGEIYTLAPPSSVLLADPDAQPSTSTDLATFDLFGGPLGMQVSMPQRFGGRGA</sequence>
<dbReference type="RefSeq" id="XP_013317218.1">
    <property type="nucleotide sequence ID" value="XM_013461764.1"/>
</dbReference>
<organism evidence="2 3">
    <name type="scientific">Exophiala xenobiotica</name>
    <dbReference type="NCBI Taxonomy" id="348802"/>
    <lineage>
        <taxon>Eukaryota</taxon>
        <taxon>Fungi</taxon>
        <taxon>Dikarya</taxon>
        <taxon>Ascomycota</taxon>
        <taxon>Pezizomycotina</taxon>
        <taxon>Eurotiomycetes</taxon>
        <taxon>Chaetothyriomycetidae</taxon>
        <taxon>Chaetothyriales</taxon>
        <taxon>Herpotrichiellaceae</taxon>
        <taxon>Exophiala</taxon>
    </lineage>
</organism>
<evidence type="ECO:0000256" key="1">
    <source>
        <dbReference type="SAM" id="MobiDB-lite"/>
    </source>
</evidence>
<reference evidence="2 3" key="1">
    <citation type="submission" date="2015-01" db="EMBL/GenBank/DDBJ databases">
        <title>The Genome Sequence of Exophiala xenobiotica CBS118157.</title>
        <authorList>
            <consortium name="The Broad Institute Genomics Platform"/>
            <person name="Cuomo C."/>
            <person name="de Hoog S."/>
            <person name="Gorbushina A."/>
            <person name="Stielow B."/>
            <person name="Teixiera M."/>
            <person name="Abouelleil A."/>
            <person name="Chapman S.B."/>
            <person name="Priest M."/>
            <person name="Young S.K."/>
            <person name="Wortman J."/>
            <person name="Nusbaum C."/>
            <person name="Birren B."/>
        </authorList>
    </citation>
    <scope>NUCLEOTIDE SEQUENCE [LARGE SCALE GENOMIC DNA]</scope>
    <source>
        <strain evidence="2 3">CBS 118157</strain>
    </source>
</reference>
<dbReference type="HOGENOM" id="CLU_056765_0_0_1"/>
<keyword evidence="3" id="KW-1185">Reference proteome</keyword>
<evidence type="ECO:0000313" key="3">
    <source>
        <dbReference type="Proteomes" id="UP000054342"/>
    </source>
</evidence>
<dbReference type="AlphaFoldDB" id="A0A0D2F9E0"/>
<dbReference type="EMBL" id="KN847319">
    <property type="protein sequence ID" value="KIW56634.1"/>
    <property type="molecule type" value="Genomic_DNA"/>
</dbReference>
<dbReference type="GeneID" id="25327184"/>
<accession>A0A0D2F9E0</accession>
<feature type="compositionally biased region" description="Basic and acidic residues" evidence="1">
    <location>
        <begin position="264"/>
        <end position="280"/>
    </location>
</feature>
<dbReference type="OrthoDB" id="4137752at2759"/>
<feature type="region of interest" description="Disordered" evidence="1">
    <location>
        <begin position="1"/>
        <end position="28"/>
    </location>
</feature>
<gene>
    <name evidence="2" type="ORF">PV05_05276</name>
</gene>
<feature type="region of interest" description="Disordered" evidence="1">
    <location>
        <begin position="251"/>
        <end position="280"/>
    </location>
</feature>
<name>A0A0D2F9E0_9EURO</name>
<dbReference type="Proteomes" id="UP000054342">
    <property type="component" value="Unassembled WGS sequence"/>
</dbReference>